<name>A0A9N9K349_9GLOM</name>
<organism evidence="1 2">
    <name type="scientific">Cetraspora pellucida</name>
    <dbReference type="NCBI Taxonomy" id="1433469"/>
    <lineage>
        <taxon>Eukaryota</taxon>
        <taxon>Fungi</taxon>
        <taxon>Fungi incertae sedis</taxon>
        <taxon>Mucoromycota</taxon>
        <taxon>Glomeromycotina</taxon>
        <taxon>Glomeromycetes</taxon>
        <taxon>Diversisporales</taxon>
        <taxon>Gigasporaceae</taxon>
        <taxon>Cetraspora</taxon>
    </lineage>
</organism>
<protein>
    <submittedName>
        <fullName evidence="1">10322_t:CDS:1</fullName>
    </submittedName>
</protein>
<evidence type="ECO:0000313" key="1">
    <source>
        <dbReference type="EMBL" id="CAG8808010.1"/>
    </source>
</evidence>
<sequence length="188" mass="23497">MISDSVFDDIYKTDIYLYIPKKNFNTLRLVDKNFKEEFERYFIKQFEIEFDCNIKYDVIFLLSFFEYLNIDIYNFKNIIEFLNKKENNILNFWEIIILNSCLIDSSEFPIVDFLVNIYCFKYIKLFKPNRINYMKDCICWQKNNENSDYLRCRNIDLIHDIDKNYWYYWCSNCLFFEIVFNHYKYYNN</sequence>
<gene>
    <name evidence="1" type="ORF">CPELLU_LOCUS18348</name>
</gene>
<dbReference type="AlphaFoldDB" id="A0A9N9K349"/>
<dbReference type="EMBL" id="CAJVQA010036066">
    <property type="protein sequence ID" value="CAG8808010.1"/>
    <property type="molecule type" value="Genomic_DNA"/>
</dbReference>
<keyword evidence="2" id="KW-1185">Reference proteome</keyword>
<comment type="caution">
    <text evidence="1">The sequence shown here is derived from an EMBL/GenBank/DDBJ whole genome shotgun (WGS) entry which is preliminary data.</text>
</comment>
<proteinExistence type="predicted"/>
<accession>A0A9N9K349</accession>
<reference evidence="1" key="1">
    <citation type="submission" date="2021-06" db="EMBL/GenBank/DDBJ databases">
        <authorList>
            <person name="Kallberg Y."/>
            <person name="Tangrot J."/>
            <person name="Rosling A."/>
        </authorList>
    </citation>
    <scope>NUCLEOTIDE SEQUENCE</scope>
    <source>
        <strain evidence="1">FL966</strain>
    </source>
</reference>
<dbReference type="Proteomes" id="UP000789759">
    <property type="component" value="Unassembled WGS sequence"/>
</dbReference>
<evidence type="ECO:0000313" key="2">
    <source>
        <dbReference type="Proteomes" id="UP000789759"/>
    </source>
</evidence>